<sequence>MAGQTIIQALHSNALFRVCVNEHTATDVNLGYTYSRPASAKDPLHKSDRPTSGANNVPEAFYDELSQFDQKQIGPGIADIFNSEEEMLRILQTEVFG</sequence>
<proteinExistence type="predicted"/>
<dbReference type="OrthoDB" id="655030at2759"/>
<gene>
    <name evidence="2" type="ORF">IMSHALPRED_000396</name>
</gene>
<evidence type="ECO:0000313" key="2">
    <source>
        <dbReference type="EMBL" id="CAF9912715.1"/>
    </source>
</evidence>
<name>A0A8H3I9R5_9LECA</name>
<organism evidence="2 3">
    <name type="scientific">Imshaugia aleurites</name>
    <dbReference type="NCBI Taxonomy" id="172621"/>
    <lineage>
        <taxon>Eukaryota</taxon>
        <taxon>Fungi</taxon>
        <taxon>Dikarya</taxon>
        <taxon>Ascomycota</taxon>
        <taxon>Pezizomycotina</taxon>
        <taxon>Lecanoromycetes</taxon>
        <taxon>OSLEUM clade</taxon>
        <taxon>Lecanoromycetidae</taxon>
        <taxon>Lecanorales</taxon>
        <taxon>Lecanorineae</taxon>
        <taxon>Parmeliaceae</taxon>
        <taxon>Imshaugia</taxon>
    </lineage>
</organism>
<reference evidence="2" key="1">
    <citation type="submission" date="2021-03" db="EMBL/GenBank/DDBJ databases">
        <authorList>
            <person name="Tagirdzhanova G."/>
        </authorList>
    </citation>
    <scope>NUCLEOTIDE SEQUENCE</scope>
</reference>
<keyword evidence="3" id="KW-1185">Reference proteome</keyword>
<evidence type="ECO:0000256" key="1">
    <source>
        <dbReference type="SAM" id="MobiDB-lite"/>
    </source>
</evidence>
<dbReference type="Proteomes" id="UP000664534">
    <property type="component" value="Unassembled WGS sequence"/>
</dbReference>
<comment type="caution">
    <text evidence="2">The sequence shown here is derived from an EMBL/GenBank/DDBJ whole genome shotgun (WGS) entry which is preliminary data.</text>
</comment>
<feature type="region of interest" description="Disordered" evidence="1">
    <location>
        <begin position="38"/>
        <end position="57"/>
    </location>
</feature>
<protein>
    <submittedName>
        <fullName evidence="2">Uncharacterized protein</fullName>
    </submittedName>
</protein>
<dbReference type="EMBL" id="CAJPDT010000010">
    <property type="protein sequence ID" value="CAF9912715.1"/>
    <property type="molecule type" value="Genomic_DNA"/>
</dbReference>
<dbReference type="AlphaFoldDB" id="A0A8H3I9R5"/>
<accession>A0A8H3I9R5</accession>
<evidence type="ECO:0000313" key="3">
    <source>
        <dbReference type="Proteomes" id="UP000664534"/>
    </source>
</evidence>